<dbReference type="AlphaFoldDB" id="A0A1H5W834"/>
<dbReference type="PANTHER" id="PTHR34107:SF1">
    <property type="entry name" value="SLL0198 PROTEIN"/>
    <property type="match status" value="1"/>
</dbReference>
<dbReference type="EMBL" id="FNVA01000002">
    <property type="protein sequence ID" value="SEF95635.1"/>
    <property type="molecule type" value="Genomic_DNA"/>
</dbReference>
<name>A0A1H5W834_9BACT</name>
<keyword evidence="2" id="KW-0378">Hydrolase</keyword>
<gene>
    <name evidence="2" type="ORF">SAMN05421819_1476</name>
</gene>
<sequence length="180" mass="20479">MATANMTSVDVPLVTVEEYLHTVYSPDVDYVDGRLEDRNVGEFDHSSIQSILIVIFGTHQKDWGVKVLPELRTQTNEARYRVPDLLIIPTGIPREQIIRTPPLLCIEILSPEDRWSRLERKIQDFFTMGVPVVWVFDPEQRVVTVLERSGTRRELRDGVLGLEGTPVAVPVVEVFAVLDE</sequence>
<proteinExistence type="predicted"/>
<dbReference type="Pfam" id="PF05685">
    <property type="entry name" value="Uma2"/>
    <property type="match status" value="1"/>
</dbReference>
<dbReference type="PANTHER" id="PTHR34107">
    <property type="entry name" value="SLL0198 PROTEIN-RELATED"/>
    <property type="match status" value="1"/>
</dbReference>
<evidence type="ECO:0000313" key="2">
    <source>
        <dbReference type="EMBL" id="SEF95635.1"/>
    </source>
</evidence>
<dbReference type="InterPro" id="IPR011335">
    <property type="entry name" value="Restrct_endonuc-II-like"/>
</dbReference>
<dbReference type="RefSeq" id="WP_103932404.1">
    <property type="nucleotide sequence ID" value="NZ_FNVA01000002.1"/>
</dbReference>
<dbReference type="InterPro" id="IPR012296">
    <property type="entry name" value="Nuclease_put_TT1808"/>
</dbReference>
<dbReference type="Proteomes" id="UP000236728">
    <property type="component" value="Unassembled WGS sequence"/>
</dbReference>
<keyword evidence="2" id="KW-0255">Endonuclease</keyword>
<dbReference type="InterPro" id="IPR008538">
    <property type="entry name" value="Uma2"/>
</dbReference>
<accession>A0A1H5W834</accession>
<evidence type="ECO:0000259" key="1">
    <source>
        <dbReference type="Pfam" id="PF05685"/>
    </source>
</evidence>
<keyword evidence="3" id="KW-1185">Reference proteome</keyword>
<organism evidence="2 3">
    <name type="scientific">Bryocella elongata</name>
    <dbReference type="NCBI Taxonomy" id="863522"/>
    <lineage>
        <taxon>Bacteria</taxon>
        <taxon>Pseudomonadati</taxon>
        <taxon>Acidobacteriota</taxon>
        <taxon>Terriglobia</taxon>
        <taxon>Terriglobales</taxon>
        <taxon>Acidobacteriaceae</taxon>
        <taxon>Bryocella</taxon>
    </lineage>
</organism>
<dbReference type="SUPFAM" id="SSF52980">
    <property type="entry name" value="Restriction endonuclease-like"/>
    <property type="match status" value="1"/>
</dbReference>
<dbReference type="GO" id="GO:0004519">
    <property type="term" value="F:endonuclease activity"/>
    <property type="evidence" value="ECO:0007669"/>
    <property type="project" value="UniProtKB-KW"/>
</dbReference>
<feature type="domain" description="Putative restriction endonuclease" evidence="1">
    <location>
        <begin position="17"/>
        <end position="152"/>
    </location>
</feature>
<dbReference type="Gene3D" id="3.90.1570.10">
    <property type="entry name" value="tt1808, chain A"/>
    <property type="match status" value="1"/>
</dbReference>
<keyword evidence="2" id="KW-0540">Nuclease</keyword>
<evidence type="ECO:0000313" key="3">
    <source>
        <dbReference type="Proteomes" id="UP000236728"/>
    </source>
</evidence>
<dbReference type="OrthoDB" id="119052at2"/>
<dbReference type="CDD" id="cd06260">
    <property type="entry name" value="DUF820-like"/>
    <property type="match status" value="1"/>
</dbReference>
<protein>
    <submittedName>
        <fullName evidence="2">Endonuclease, Uma2 family (Restriction endonuclease fold)</fullName>
    </submittedName>
</protein>
<reference evidence="2 3" key="1">
    <citation type="submission" date="2016-10" db="EMBL/GenBank/DDBJ databases">
        <authorList>
            <person name="de Groot N.N."/>
        </authorList>
    </citation>
    <scope>NUCLEOTIDE SEQUENCE [LARGE SCALE GENOMIC DNA]</scope>
    <source>
        <strain evidence="2 3">DSM 22489</strain>
    </source>
</reference>